<dbReference type="Proteomes" id="UP000299102">
    <property type="component" value="Unassembled WGS sequence"/>
</dbReference>
<comment type="caution">
    <text evidence="1">The sequence shown here is derived from an EMBL/GenBank/DDBJ whole genome shotgun (WGS) entry which is preliminary data.</text>
</comment>
<gene>
    <name evidence="1" type="ORF">EVAR_49396_1</name>
</gene>
<dbReference type="EMBL" id="BGZK01001320">
    <property type="protein sequence ID" value="GBP77187.1"/>
    <property type="molecule type" value="Genomic_DNA"/>
</dbReference>
<keyword evidence="2" id="KW-1185">Reference proteome</keyword>
<accession>A0A4C1YRY3</accession>
<name>A0A4C1YRY3_EUMVA</name>
<reference evidence="1 2" key="1">
    <citation type="journal article" date="2019" name="Commun. Biol.">
        <title>The bagworm genome reveals a unique fibroin gene that provides high tensile strength.</title>
        <authorList>
            <person name="Kono N."/>
            <person name="Nakamura H."/>
            <person name="Ohtoshi R."/>
            <person name="Tomita M."/>
            <person name="Numata K."/>
            <person name="Arakawa K."/>
        </authorList>
    </citation>
    <scope>NUCLEOTIDE SEQUENCE [LARGE SCALE GENOMIC DNA]</scope>
</reference>
<dbReference type="AlphaFoldDB" id="A0A4C1YRY3"/>
<protein>
    <submittedName>
        <fullName evidence="1">Uncharacterized protein</fullName>
    </submittedName>
</protein>
<dbReference type="OrthoDB" id="10066767at2759"/>
<evidence type="ECO:0000313" key="2">
    <source>
        <dbReference type="Proteomes" id="UP000299102"/>
    </source>
</evidence>
<sequence>MRTTHFQRISKRLVLVQIRIHKHCEQIFQGRKHSVIEKSVKRKAKEVDSRLLKAHVETFEIIRVLETRFGRPNLIPLDELNRLRNTLRPANPLPDICLFANSIKISVATV</sequence>
<evidence type="ECO:0000313" key="1">
    <source>
        <dbReference type="EMBL" id="GBP77187.1"/>
    </source>
</evidence>
<organism evidence="1 2">
    <name type="scientific">Eumeta variegata</name>
    <name type="common">Bagworm moth</name>
    <name type="synonym">Eumeta japonica</name>
    <dbReference type="NCBI Taxonomy" id="151549"/>
    <lineage>
        <taxon>Eukaryota</taxon>
        <taxon>Metazoa</taxon>
        <taxon>Ecdysozoa</taxon>
        <taxon>Arthropoda</taxon>
        <taxon>Hexapoda</taxon>
        <taxon>Insecta</taxon>
        <taxon>Pterygota</taxon>
        <taxon>Neoptera</taxon>
        <taxon>Endopterygota</taxon>
        <taxon>Lepidoptera</taxon>
        <taxon>Glossata</taxon>
        <taxon>Ditrysia</taxon>
        <taxon>Tineoidea</taxon>
        <taxon>Psychidae</taxon>
        <taxon>Oiketicinae</taxon>
        <taxon>Eumeta</taxon>
    </lineage>
</organism>
<proteinExistence type="predicted"/>